<name>A0A7R9A381_9CRUS</name>
<gene>
    <name evidence="2" type="ORF">DSTB1V02_LOCUS5894</name>
</gene>
<evidence type="ECO:0000313" key="3">
    <source>
        <dbReference type="Proteomes" id="UP000677054"/>
    </source>
</evidence>
<dbReference type="GO" id="GO:0000139">
    <property type="term" value="C:Golgi membrane"/>
    <property type="evidence" value="ECO:0007669"/>
    <property type="project" value="TreeGrafter"/>
</dbReference>
<organism evidence="2">
    <name type="scientific">Darwinula stevensoni</name>
    <dbReference type="NCBI Taxonomy" id="69355"/>
    <lineage>
        <taxon>Eukaryota</taxon>
        <taxon>Metazoa</taxon>
        <taxon>Ecdysozoa</taxon>
        <taxon>Arthropoda</taxon>
        <taxon>Crustacea</taxon>
        <taxon>Oligostraca</taxon>
        <taxon>Ostracoda</taxon>
        <taxon>Podocopa</taxon>
        <taxon>Podocopida</taxon>
        <taxon>Darwinulocopina</taxon>
        <taxon>Darwinuloidea</taxon>
        <taxon>Darwinulidae</taxon>
        <taxon>Darwinula</taxon>
    </lineage>
</organism>
<sequence>MGNAASEDEKEMEQKEGALVHLSPENVLAEDVRKRLTLVQQNHDLPHSRKPEGMLDLKDIPLVMRETWRGSSMPILVPPVDINCMAWDSPGLLTERSQGDGMERIEASLEEYGYQAENFPLPLMKSPEKLPDSAILLPPAKTAERNRENLLSRKEPKFVPYEPYRGAVKPIIPQPRPHRRRHRKLSGSSVVSLPIGHEKSESPVEWEEERRELEREMEELRKEKQELAHQVAMESQVNTELKKLLVACMGEDFESKLVGLTRDKAQLGDRVQKFTNTLSMELEEKDRLFGQCEVWKSKFLASSLLVDELLRCKAAMGKRLTDAHAALRGLLDEHKEIHGNLIRLSRSLESSGSAQGSVDVRKLNAVELSSVLQGVGVENGIGPSPEQCSLSPAEGIAIRVLSQALPEPELLTAEVLSRQVQGSAQPYLRLGIAPNNDVRYEKLTVNCCDKCDGEIHIM</sequence>
<evidence type="ECO:0000256" key="1">
    <source>
        <dbReference type="SAM" id="MobiDB-lite"/>
    </source>
</evidence>
<dbReference type="OrthoDB" id="5959043at2759"/>
<evidence type="ECO:0000313" key="2">
    <source>
        <dbReference type="EMBL" id="CAD7246030.1"/>
    </source>
</evidence>
<evidence type="ECO:0008006" key="4">
    <source>
        <dbReference type="Google" id="ProtNLM"/>
    </source>
</evidence>
<protein>
    <recommendedName>
        <fullName evidence="4">Golgin-45</fullName>
    </recommendedName>
</protein>
<dbReference type="InterPro" id="IPR027095">
    <property type="entry name" value="Golgin-45"/>
</dbReference>
<dbReference type="AlphaFoldDB" id="A0A7R9A381"/>
<dbReference type="EMBL" id="CAJPEV010001019">
    <property type="protein sequence ID" value="CAG0890190.1"/>
    <property type="molecule type" value="Genomic_DNA"/>
</dbReference>
<feature type="region of interest" description="Disordered" evidence="1">
    <location>
        <begin position="169"/>
        <end position="208"/>
    </location>
</feature>
<dbReference type="Proteomes" id="UP000677054">
    <property type="component" value="Unassembled WGS sequence"/>
</dbReference>
<accession>A0A7R9A381</accession>
<feature type="region of interest" description="Disordered" evidence="1">
    <location>
        <begin position="1"/>
        <end position="23"/>
    </location>
</feature>
<dbReference type="PANTHER" id="PTHR13066:SF2">
    <property type="entry name" value="GOLGIN-45"/>
    <property type="match status" value="1"/>
</dbReference>
<dbReference type="GO" id="GO:0043001">
    <property type="term" value="P:Golgi to plasma membrane protein transport"/>
    <property type="evidence" value="ECO:0007669"/>
    <property type="project" value="InterPro"/>
</dbReference>
<dbReference type="GO" id="GO:0007030">
    <property type="term" value="P:Golgi organization"/>
    <property type="evidence" value="ECO:0007669"/>
    <property type="project" value="InterPro"/>
</dbReference>
<feature type="compositionally biased region" description="Basic residues" evidence="1">
    <location>
        <begin position="176"/>
        <end position="185"/>
    </location>
</feature>
<dbReference type="PANTHER" id="PTHR13066">
    <property type="entry name" value="BASIC LEUCINE ZIPPER NUCLEAR FACTOR 1 BLZF1 PROTEIN"/>
    <property type="match status" value="1"/>
</dbReference>
<proteinExistence type="predicted"/>
<keyword evidence="3" id="KW-1185">Reference proteome</keyword>
<feature type="compositionally biased region" description="Basic and acidic residues" evidence="1">
    <location>
        <begin position="196"/>
        <end position="208"/>
    </location>
</feature>
<feature type="compositionally biased region" description="Acidic residues" evidence="1">
    <location>
        <begin position="1"/>
        <end position="11"/>
    </location>
</feature>
<reference evidence="2" key="1">
    <citation type="submission" date="2020-11" db="EMBL/GenBank/DDBJ databases">
        <authorList>
            <person name="Tran Van P."/>
        </authorList>
    </citation>
    <scope>NUCLEOTIDE SEQUENCE</scope>
</reference>
<dbReference type="EMBL" id="LR900536">
    <property type="protein sequence ID" value="CAD7246030.1"/>
    <property type="molecule type" value="Genomic_DNA"/>
</dbReference>